<keyword evidence="2" id="KW-0489">Methyltransferase</keyword>
<gene>
    <name evidence="2" type="ORF">EDC90_102219</name>
</gene>
<dbReference type="InterPro" id="IPR041698">
    <property type="entry name" value="Methyltransf_25"/>
</dbReference>
<organism evidence="2 3">
    <name type="scientific">Martelella mediterranea</name>
    <dbReference type="NCBI Taxonomy" id="293089"/>
    <lineage>
        <taxon>Bacteria</taxon>
        <taxon>Pseudomonadati</taxon>
        <taxon>Pseudomonadota</taxon>
        <taxon>Alphaproteobacteria</taxon>
        <taxon>Hyphomicrobiales</taxon>
        <taxon>Aurantimonadaceae</taxon>
        <taxon>Martelella</taxon>
    </lineage>
</organism>
<sequence length="271" mass="29547">MSGFDKSWLSLREPADRQARDKGLVADLCRYVRKQPEPSLLDIGCGTGSTFRSLNRELPPETQWHLLDYDPQLLQAAVASIGAAPAVRFSQHDLNDLAHLPLDGVQVVTASALFDLCSDRFCAAFAAHLAQLGCGVYAALNYDGQVFWSHAHPLDEAVVAAFNIHQRTDKGLGPALGPDAAESLERHFAGHGFSVKTAESPWQMDRNQAALQRAFLEGFREPCLEVGGVSENELEAWLIWRIAAIDRPESRCIVGHKDVLALPEVNGPASG</sequence>
<feature type="domain" description="Methyltransferase" evidence="1">
    <location>
        <begin position="41"/>
        <end position="129"/>
    </location>
</feature>
<dbReference type="EMBL" id="SMAR01000022">
    <property type="protein sequence ID" value="TCT36290.1"/>
    <property type="molecule type" value="Genomic_DNA"/>
</dbReference>
<dbReference type="GO" id="GO:0032259">
    <property type="term" value="P:methylation"/>
    <property type="evidence" value="ECO:0007669"/>
    <property type="project" value="UniProtKB-KW"/>
</dbReference>
<keyword evidence="2" id="KW-0808">Transferase</keyword>
<comment type="caution">
    <text evidence="2">The sequence shown here is derived from an EMBL/GenBank/DDBJ whole genome shotgun (WGS) entry which is preliminary data.</text>
</comment>
<evidence type="ECO:0000313" key="2">
    <source>
        <dbReference type="EMBL" id="TCT36290.1"/>
    </source>
</evidence>
<dbReference type="RefSeq" id="WP_132312589.1">
    <property type="nucleotide sequence ID" value="NZ_SMAR01000022.1"/>
</dbReference>
<dbReference type="OrthoDB" id="7273451at2"/>
<accession>A0A4V2V3Z4</accession>
<reference evidence="2 3" key="1">
    <citation type="submission" date="2019-03" db="EMBL/GenBank/DDBJ databases">
        <title>Freshwater and sediment microbial communities from various areas in North America, analyzing microbe dynamics in response to fracking.</title>
        <authorList>
            <person name="Lamendella R."/>
        </authorList>
    </citation>
    <scope>NUCLEOTIDE SEQUENCE [LARGE SCALE GENOMIC DNA]</scope>
    <source>
        <strain evidence="2 3">175.2</strain>
    </source>
</reference>
<dbReference type="Proteomes" id="UP000295097">
    <property type="component" value="Unassembled WGS sequence"/>
</dbReference>
<dbReference type="SUPFAM" id="SSF53335">
    <property type="entry name" value="S-adenosyl-L-methionine-dependent methyltransferases"/>
    <property type="match status" value="1"/>
</dbReference>
<name>A0A4V2V3Z4_9HYPH</name>
<dbReference type="AlphaFoldDB" id="A0A4V2V3Z4"/>
<dbReference type="GO" id="GO:0008168">
    <property type="term" value="F:methyltransferase activity"/>
    <property type="evidence" value="ECO:0007669"/>
    <property type="project" value="UniProtKB-KW"/>
</dbReference>
<dbReference type="Pfam" id="PF13649">
    <property type="entry name" value="Methyltransf_25"/>
    <property type="match status" value="1"/>
</dbReference>
<keyword evidence="3" id="KW-1185">Reference proteome</keyword>
<evidence type="ECO:0000259" key="1">
    <source>
        <dbReference type="Pfam" id="PF13649"/>
    </source>
</evidence>
<protein>
    <submittedName>
        <fullName evidence="2">Methyltransferase family protein</fullName>
    </submittedName>
</protein>
<dbReference type="Gene3D" id="3.40.50.150">
    <property type="entry name" value="Vaccinia Virus protein VP39"/>
    <property type="match status" value="1"/>
</dbReference>
<proteinExistence type="predicted"/>
<dbReference type="InterPro" id="IPR029063">
    <property type="entry name" value="SAM-dependent_MTases_sf"/>
</dbReference>
<evidence type="ECO:0000313" key="3">
    <source>
        <dbReference type="Proteomes" id="UP000295097"/>
    </source>
</evidence>